<sequence>MGESDEHTQSVIRGKRQHGASKSKSRVRASSTMESLSNKNKIHPIQASVSSQVQFHCHACSVNNSCQTVLSRTKLMNILIERRKLHEVHSIFRGLREEGHRPTLVTYTTLLTALTVQKRFKSIPSLLSKIEENGLKPDSIFFNAMINAFSESGNVKEAMKVFRKMREKGLKPTTRTFNTLIKGFGIIGKPEECLQLIEIMSVEENVKPNDRTYNILIRAWCNKNKIKEAWDVVYKMVAAGMRPDVVSYNTIARAYALTGETSKAEAMIFQMQNNRVEPNQRTCGIIVNGYCKEGNMTDALRFVYRMKDFGVQPNLVIFNSLIKGFLDVTDSDGVDEILTLMEEFGVEPDVITFSTIMNAWSSAGLMDKCQEIFDDMVRAGIEPDTHVFSILAKGYIRAGEPEKAEALLEVMNHTKVHPNVVIFTTIISGWCSAGKMENALRLYEMMAELDISPNLKTFETLIWGYGEAKQPWKAEEFLEIMKSKGVLPRRNTIQLVADAWRAIGFLSEAKRIMNDEEDDQRSMTNADSTEKPHEKLEDTLQKQEESSADSHSNLWQIPGKIITSQNGSDVLNLKSQTMLKRTKLSSENLSMATKSMLVTQRCGLKPIQLTDIIGGNLCETTKKMMTLQFLPPFPSLQSPNSTCIHCLSTPKDPNFVSLTSFSLSKTLQTHLTSFLNSPKFLTTKTTTSRNTHRSSLKCKGFKETNEESKAVLDSKEGGGGGDGNGGDGRDGDGDDGQVEKDSGFLPEWLNFTSDDAKTVFAALAISLAFRSFVAEPRYIPSLSMYPTFDIGDRIVAEKVSFYFRKPCPNDIVIFKSPPVLQEVGYTDDDVFIKRVVAKGGDIVEVREGKLIVNGVVRDEDFIYESPNYEMTPIRVPENFVFVMGDNRNNSYDSHVWGPLPSKNIIGRSVFRYWPPSRIGGTVSPTGCVIDKEETGFVTNNSLPETSKT</sequence>
<evidence type="ECO:0000313" key="2">
    <source>
        <dbReference type="Proteomes" id="UP001060085"/>
    </source>
</evidence>
<proteinExistence type="predicted"/>
<gene>
    <name evidence="1" type="ORF">M9H77_01743</name>
</gene>
<dbReference type="Proteomes" id="UP001060085">
    <property type="component" value="Linkage Group LG01"/>
</dbReference>
<organism evidence="1 2">
    <name type="scientific">Catharanthus roseus</name>
    <name type="common">Madagascar periwinkle</name>
    <name type="synonym">Vinca rosea</name>
    <dbReference type="NCBI Taxonomy" id="4058"/>
    <lineage>
        <taxon>Eukaryota</taxon>
        <taxon>Viridiplantae</taxon>
        <taxon>Streptophyta</taxon>
        <taxon>Embryophyta</taxon>
        <taxon>Tracheophyta</taxon>
        <taxon>Spermatophyta</taxon>
        <taxon>Magnoliopsida</taxon>
        <taxon>eudicotyledons</taxon>
        <taxon>Gunneridae</taxon>
        <taxon>Pentapetalae</taxon>
        <taxon>asterids</taxon>
        <taxon>lamiids</taxon>
        <taxon>Gentianales</taxon>
        <taxon>Apocynaceae</taxon>
        <taxon>Rauvolfioideae</taxon>
        <taxon>Vinceae</taxon>
        <taxon>Catharanthinae</taxon>
        <taxon>Catharanthus</taxon>
    </lineage>
</organism>
<name>A0ACC0C6U5_CATRO</name>
<accession>A0ACC0C6U5</accession>
<reference evidence="2" key="1">
    <citation type="journal article" date="2023" name="Nat. Plants">
        <title>Single-cell RNA sequencing provides a high-resolution roadmap for understanding the multicellular compartmentation of specialized metabolism.</title>
        <authorList>
            <person name="Sun S."/>
            <person name="Shen X."/>
            <person name="Li Y."/>
            <person name="Li Y."/>
            <person name="Wang S."/>
            <person name="Li R."/>
            <person name="Zhang H."/>
            <person name="Shen G."/>
            <person name="Guo B."/>
            <person name="Wei J."/>
            <person name="Xu J."/>
            <person name="St-Pierre B."/>
            <person name="Chen S."/>
            <person name="Sun C."/>
        </authorList>
    </citation>
    <scope>NUCLEOTIDE SEQUENCE [LARGE SCALE GENOMIC DNA]</scope>
</reference>
<protein>
    <submittedName>
        <fullName evidence="1">Uncharacterized protein</fullName>
    </submittedName>
</protein>
<evidence type="ECO:0000313" key="1">
    <source>
        <dbReference type="EMBL" id="KAI5680516.1"/>
    </source>
</evidence>
<comment type="caution">
    <text evidence="1">The sequence shown here is derived from an EMBL/GenBank/DDBJ whole genome shotgun (WGS) entry which is preliminary data.</text>
</comment>
<dbReference type="EMBL" id="CM044701">
    <property type="protein sequence ID" value="KAI5680516.1"/>
    <property type="molecule type" value="Genomic_DNA"/>
</dbReference>
<keyword evidence="2" id="KW-1185">Reference proteome</keyword>